<sequence length="167" mass="18810">MSVEDRETYDRLLELIFIDWDGAICSCKQALPMSWEQIAELSQDDLVEIGAHTMSHTPLTCQSDLDSHNEILQSKLDLEARIGSPVMHFAYPYGMHGSREREIVEAGFQTAVTTWPGNLHHAHASSLEALPRIAITDDILKGDYLSLMTTGVRPFVENSFSKVMRFD</sequence>
<dbReference type="AlphaFoldDB" id="A0A383DLC9"/>
<dbReference type="PANTHER" id="PTHR34216">
    <property type="match status" value="1"/>
</dbReference>
<gene>
    <name evidence="3" type="ORF">METZ01_LOCUS497512</name>
</gene>
<evidence type="ECO:0000256" key="1">
    <source>
        <dbReference type="ARBA" id="ARBA00022729"/>
    </source>
</evidence>
<evidence type="ECO:0000313" key="3">
    <source>
        <dbReference type="EMBL" id="SVE44658.1"/>
    </source>
</evidence>
<feature type="domain" description="NodB homology" evidence="2">
    <location>
        <begin position="30"/>
        <end position="104"/>
    </location>
</feature>
<protein>
    <recommendedName>
        <fullName evidence="2">NodB homology domain-containing protein</fullName>
    </recommendedName>
</protein>
<dbReference type="InterPro" id="IPR051398">
    <property type="entry name" value="Polysacch_Deacetylase"/>
</dbReference>
<dbReference type="Gene3D" id="3.20.20.370">
    <property type="entry name" value="Glycoside hydrolase/deacetylase"/>
    <property type="match status" value="1"/>
</dbReference>
<proteinExistence type="predicted"/>
<dbReference type="PANTHER" id="PTHR34216:SF7">
    <property type="entry name" value="POLY-BETA-1,6-N-ACETYL-D-GLUCOSAMINE N-DEACETYLASE"/>
    <property type="match status" value="1"/>
</dbReference>
<dbReference type="EMBL" id="UINC01217871">
    <property type="protein sequence ID" value="SVE44658.1"/>
    <property type="molecule type" value="Genomic_DNA"/>
</dbReference>
<accession>A0A383DLC9</accession>
<dbReference type="InterPro" id="IPR011330">
    <property type="entry name" value="Glyco_hydro/deAcase_b/a-brl"/>
</dbReference>
<keyword evidence="1" id="KW-0732">Signal</keyword>
<dbReference type="GO" id="GO:0005975">
    <property type="term" value="P:carbohydrate metabolic process"/>
    <property type="evidence" value="ECO:0007669"/>
    <property type="project" value="InterPro"/>
</dbReference>
<dbReference type="GO" id="GO:0016810">
    <property type="term" value="F:hydrolase activity, acting on carbon-nitrogen (but not peptide) bonds"/>
    <property type="evidence" value="ECO:0007669"/>
    <property type="project" value="InterPro"/>
</dbReference>
<dbReference type="Pfam" id="PF01522">
    <property type="entry name" value="Polysacc_deac_1"/>
    <property type="match status" value="1"/>
</dbReference>
<dbReference type="InterPro" id="IPR002509">
    <property type="entry name" value="NODB_dom"/>
</dbReference>
<dbReference type="SUPFAM" id="SSF88713">
    <property type="entry name" value="Glycoside hydrolase/deacetylase"/>
    <property type="match status" value="1"/>
</dbReference>
<organism evidence="3">
    <name type="scientific">marine metagenome</name>
    <dbReference type="NCBI Taxonomy" id="408172"/>
    <lineage>
        <taxon>unclassified sequences</taxon>
        <taxon>metagenomes</taxon>
        <taxon>ecological metagenomes</taxon>
    </lineage>
</organism>
<evidence type="ECO:0000259" key="2">
    <source>
        <dbReference type="Pfam" id="PF01522"/>
    </source>
</evidence>
<name>A0A383DLC9_9ZZZZ</name>
<reference evidence="3" key="1">
    <citation type="submission" date="2018-05" db="EMBL/GenBank/DDBJ databases">
        <authorList>
            <person name="Lanie J.A."/>
            <person name="Ng W.-L."/>
            <person name="Kazmierczak K.M."/>
            <person name="Andrzejewski T.M."/>
            <person name="Davidsen T.M."/>
            <person name="Wayne K.J."/>
            <person name="Tettelin H."/>
            <person name="Glass J.I."/>
            <person name="Rusch D."/>
            <person name="Podicherti R."/>
            <person name="Tsui H.-C.T."/>
            <person name="Winkler M.E."/>
        </authorList>
    </citation>
    <scope>NUCLEOTIDE SEQUENCE</scope>
</reference>